<feature type="compositionally biased region" description="Basic and acidic residues" evidence="1">
    <location>
        <begin position="2406"/>
        <end position="2422"/>
    </location>
</feature>
<dbReference type="InterPro" id="IPR058210">
    <property type="entry name" value="SACS/Nov_dom"/>
</dbReference>
<evidence type="ECO:0008006" key="6">
    <source>
        <dbReference type="Google" id="ProtNLM"/>
    </source>
</evidence>
<dbReference type="Proteomes" id="UP001159405">
    <property type="component" value="Unassembled WGS sequence"/>
</dbReference>
<dbReference type="EMBL" id="CALNXK010000101">
    <property type="protein sequence ID" value="CAH3155414.1"/>
    <property type="molecule type" value="Genomic_DNA"/>
</dbReference>
<feature type="region of interest" description="Disordered" evidence="1">
    <location>
        <begin position="1"/>
        <end position="41"/>
    </location>
</feature>
<protein>
    <recommendedName>
        <fullName evidence="6">Protein NO VEIN C-terminal domain-containing protein</fullName>
    </recommendedName>
</protein>
<dbReference type="InterPro" id="IPR036890">
    <property type="entry name" value="HATPase_C_sf"/>
</dbReference>
<dbReference type="Gene3D" id="3.30.565.10">
    <property type="entry name" value="Histidine kinase-like ATPase, C-terminal domain"/>
    <property type="match status" value="1"/>
</dbReference>
<feature type="compositionally biased region" description="Basic and acidic residues" evidence="1">
    <location>
        <begin position="2380"/>
        <end position="2389"/>
    </location>
</feature>
<feature type="compositionally biased region" description="Polar residues" evidence="1">
    <location>
        <begin position="1"/>
        <end position="12"/>
    </location>
</feature>
<feature type="region of interest" description="Disordered" evidence="1">
    <location>
        <begin position="2315"/>
        <end position="2422"/>
    </location>
</feature>
<feature type="region of interest" description="Disordered" evidence="1">
    <location>
        <begin position="2434"/>
        <end position="2453"/>
    </location>
</feature>
<accession>A0ABN8Q2L5</accession>
<evidence type="ECO:0000256" key="1">
    <source>
        <dbReference type="SAM" id="MobiDB-lite"/>
    </source>
</evidence>
<dbReference type="Pfam" id="PF13020">
    <property type="entry name" value="NOV_C"/>
    <property type="match status" value="1"/>
</dbReference>
<dbReference type="Pfam" id="PF25794">
    <property type="entry name" value="SACS"/>
    <property type="match status" value="1"/>
</dbReference>
<dbReference type="PANTHER" id="PTHR32387">
    <property type="entry name" value="WU:FJ29H11"/>
    <property type="match status" value="1"/>
</dbReference>
<comment type="caution">
    <text evidence="4">The sequence shown here is derived from an EMBL/GenBank/DDBJ whole genome shotgun (WGS) entry which is preliminary data.</text>
</comment>
<dbReference type="InterPro" id="IPR052957">
    <property type="entry name" value="Auxin_embryo_med"/>
</dbReference>
<dbReference type="SUPFAM" id="SSF55874">
    <property type="entry name" value="ATPase domain of HSP90 chaperone/DNA topoisomerase II/histidine kinase"/>
    <property type="match status" value="1"/>
</dbReference>
<name>A0ABN8Q2L5_9CNID</name>
<evidence type="ECO:0000313" key="4">
    <source>
        <dbReference type="EMBL" id="CAH3155414.1"/>
    </source>
</evidence>
<reference evidence="4 5" key="1">
    <citation type="submission" date="2022-05" db="EMBL/GenBank/DDBJ databases">
        <authorList>
            <consortium name="Genoscope - CEA"/>
            <person name="William W."/>
        </authorList>
    </citation>
    <scope>NUCLEOTIDE SEQUENCE [LARGE SCALE GENOMIC DNA]</scope>
</reference>
<keyword evidence="5" id="KW-1185">Reference proteome</keyword>
<evidence type="ECO:0000259" key="2">
    <source>
        <dbReference type="Pfam" id="PF13020"/>
    </source>
</evidence>
<dbReference type="InterPro" id="IPR024975">
    <property type="entry name" value="NOV_C"/>
</dbReference>
<evidence type="ECO:0000259" key="3">
    <source>
        <dbReference type="Pfam" id="PF25794"/>
    </source>
</evidence>
<gene>
    <name evidence="4" type="ORF">PLOB_00001538</name>
</gene>
<proteinExistence type="predicted"/>
<sequence length="2681" mass="302953">IAGASGITQPSPSLREIMDQQQGLREKSANEGPSMPPVGYERSLNEMGRANRRALVHSSPQLKASRVREVGTPDPFGKSIDHALQIMSTSTPKTRENCSLQDVNRAAEDIITSLSENGKFVSLEVVKARLCQQFGKTNFSAFGFRRDHAVPALHDLIQLQAKVSLFVHAYVMTNSICTLHELNQSLADLGSKSDFGELKLGPLLQQPVVYNMFKAPSDLPSVPNITTIQILKHLDKYMTQEELKRKRVDLKNFLKYLCEKQDCDTPYELGVRIQSVGLAIWVIKKAKKCESERWKAIREQILVDMDEEIMRNMHKIKKDLLGQDLGDLRSCVMKFLDVSPVDALNEIFQCSMQLFPVEHQKKISEFLTIITKDSFGRQLFQLALSMSCKRLLGDAFEQLVTDEVRKQAANTVNENLEEPPTPPCEDEVVEEVKKWLIKADHMDLARLARIEGNVVNKFPGFNSFEEFGYGSFLKFLSSHEELQEAIEQVGGLGRSEGKGKRLGCPVPLGSVLDFVSQYGTQSSHEIIEASLCRYYGINKITDLGFGSFSNILKKAEDRKKDLPRKTTPLVVYEAPYVCEDSGTSAGTEEHNSSVLGYMSKEDAIAAIRSTPLLEDVALWTHWDEVYGGDVSKLGDLKSFLENEEILINTGKSSTGLVHGSLAVMESSPGVLLRVTTKTSNDIFRDCASRGDPVGAAGHLVSMVMMNGGVANTPVALLSNHVRSALAAMASHDRCCGFVLECLMRMPSRLAQAVGIKVFFEPLNKLVGSTEAHSLLLSNCSTQIQRSRLHHLGFALGIGQWIEDFHQQVSGGDIGFSLGELQVQEHKRPIAVVKHVPSSTEQINQQLPVAEDCIPALESVNEMTISSAEASIQVDDEVDVVTREIDMSFLEQSRTGTLFTENEDECRTVIEQIRREDFGIGLELGEEESKLVQRQREREGRGLHRLSTELYSRDTHFVLELVQNADDNTYPEISSGTGFPSLVFVLERDKIVVLNNEVGFMENNIRALCDVGRSTKGAHRYGYIGQKGIGFKSVFRVSDCPEIHSNGFHIRFDAKSGPIGYILPQWIEQGCQEEQTCDNRLEHTLHSNLHEDTDTVTAEYARWSTRIVLRLKEEHQGMENTSLAARFRDVHPSLLLFLHRLRAISIQDKVNNICRDMIRKDLSDNIMEISHSRGTDRWLVMKKQLDASHMKEDVEMTELALAFPLFDEQDLSLGKRHQKLPQQHVFAYLPLRSYGFRFIIQGDFEVPSSREDVDKDKSWNQWLREEIPQLFVDTLSIFMEHSSFSGLSSAAAYFQFVPFEEEILGFFTPVAKQILTLLQGKPCIPATLASPEDEQPHNVQNGYEWVLPCEAIFCDDPIVQQVIRASVLKEHLGLRYLHPGISAALNPTLRSRLGIETLSSKHLIEIGKEEVKKLSPVSDLTKTDGGGSKTDVGKIAWLAQWLQCMYRSLDQERNSSQDMLDMISSLSVIPLTDGTFVDLKGDCVFLPLTMKLAEEAASKEKKSAKSNEQTCFSILERDLPIVHPALFSSLDDIGRSQVKQLLRRLGVKSLSVRDLINSHILPTFKSDKWKTKSKEVLRSYLVYILEQRLSDPSVCDISELRSCVQILTNKGAVNPTNNSIYFTKKFGNTIDLARQLPSISWTLIDESYLDSCAGSKTRTTDWKAFLSELGVQHCLAIKRKQMKLHRNNMAQTPWASYEAVWQTTPDGCYVVEDCACEEFEEFLSKIAEPTADRQSICCQSNILAQWIDERWDSEYSQYADALVRVKDSNDHVLGETRSSFYLNLVLKQWMSASDGQTIHIPRDLFIWNEAVGRLLEDHVKYTAAHLKNSRFVKTLQIHESITLDGMISEMKKWSTASSGTNKEAPTKEFTTSLAHMREVYSFLYDKMVQNEEQRKKVCDAFLKNALVFVPFRSALTSCIKPQPKHQLSGLFHVLKDVYWRDPTEVALKLLRDHGKVTTRHVLEGVYHSLSKASSQQSLATFFVDQLKVDETPNVDEYLEMASAVAELAGFPTPSSVNDMLKVFAILGRKCIARDHKDSIRIENTVDVNMASFIRQSLDASFKCIFPSSGKWVSLSDKPLLRDNKSLFKIFQKEKGVHFIDLDDLFQDLKNRSTSENRKFVNEKEEMKHNVSLFLKACDIQRLSECVKRDFTPTLVKFQCVPLQKYFHQMIPAVQRFLYFKKRPVYEELKNEKFAEKLQQMQFASVKKLETVYSLSTHPDIHIVIEEKSGVEPVGSSFCFYVAEEHQENYDVLNGEMVKLLRVKRQDSSDLSNFLVAVKNYSGGDFQFFLEEVQGLEPLPDEEEPWCVPPPEVPEEVVHEASKDVVPSPKANISLPNRVGDDGLHSWPPKSSAQFDKTLKREAKLSSDNTLKMWPPPAPPDSVKKSLEEKVQIQGRPTQRLVETEGPNDPKDTKEPDDRTEVMPRRNSKTLIVETANREEKYQTSSPNDPNPVKVDDVTLERVADDSLCDEETESVQDVLQPLGAQSPPKPERICTLPVPTCDVRRTSPPRAYLSFNEEASEIDYDDLSFNDGDLKILNGIQLGENPNSEEVGRWGERCVYEFLINQVKVHPTGENVDIIWLNEEANTTAPYDFEIRRPNTGVNQEAQSKTVITYIEVKTTSSDQKEVFEISVPELLFALEKKEALHLYRVFNAGKRGCLRIRRLKNLASQLEKKNVKLFMAI</sequence>
<dbReference type="NCBIfam" id="NF047352">
    <property type="entry name" value="P_loop_sacsin"/>
    <property type="match status" value="1"/>
</dbReference>
<dbReference type="PANTHER" id="PTHR32387:SF0">
    <property type="entry name" value="PROTEIN NO VEIN"/>
    <property type="match status" value="1"/>
</dbReference>
<feature type="non-terminal residue" evidence="4">
    <location>
        <position position="1"/>
    </location>
</feature>
<feature type="domain" description="Protein NO VEIN C-terminal" evidence="2">
    <location>
        <begin position="2554"/>
        <end position="2656"/>
    </location>
</feature>
<organism evidence="4 5">
    <name type="scientific">Porites lobata</name>
    <dbReference type="NCBI Taxonomy" id="104759"/>
    <lineage>
        <taxon>Eukaryota</taxon>
        <taxon>Metazoa</taxon>
        <taxon>Cnidaria</taxon>
        <taxon>Anthozoa</taxon>
        <taxon>Hexacorallia</taxon>
        <taxon>Scleractinia</taxon>
        <taxon>Fungiina</taxon>
        <taxon>Poritidae</taxon>
        <taxon>Porites</taxon>
    </lineage>
</organism>
<feature type="domain" description="Sacsin/Nov" evidence="3">
    <location>
        <begin position="991"/>
        <end position="1146"/>
    </location>
</feature>
<evidence type="ECO:0000313" key="5">
    <source>
        <dbReference type="Proteomes" id="UP001159405"/>
    </source>
</evidence>